<dbReference type="GeneID" id="20653952"/>
<feature type="non-terminal residue" evidence="1">
    <location>
        <position position="63"/>
    </location>
</feature>
<dbReference type="EMBL" id="JH159151">
    <property type="protein sequence ID" value="EGZ28364.1"/>
    <property type="molecule type" value="Genomic_DNA"/>
</dbReference>
<gene>
    <name evidence="1" type="ORF">PHYSODRAFT_470430</name>
</gene>
<dbReference type="InParanoid" id="G4YG21"/>
<evidence type="ECO:0000313" key="2">
    <source>
        <dbReference type="Proteomes" id="UP000002640"/>
    </source>
</evidence>
<reference evidence="1 2" key="1">
    <citation type="journal article" date="2006" name="Science">
        <title>Phytophthora genome sequences uncover evolutionary origins and mechanisms of pathogenesis.</title>
        <authorList>
            <person name="Tyler B.M."/>
            <person name="Tripathy S."/>
            <person name="Zhang X."/>
            <person name="Dehal P."/>
            <person name="Jiang R.H."/>
            <person name="Aerts A."/>
            <person name="Arredondo F.D."/>
            <person name="Baxter L."/>
            <person name="Bensasson D."/>
            <person name="Beynon J.L."/>
            <person name="Chapman J."/>
            <person name="Damasceno C.M."/>
            <person name="Dorrance A.E."/>
            <person name="Dou D."/>
            <person name="Dickerman A.W."/>
            <person name="Dubchak I.L."/>
            <person name="Garbelotto M."/>
            <person name="Gijzen M."/>
            <person name="Gordon S.G."/>
            <person name="Govers F."/>
            <person name="Grunwald N.J."/>
            <person name="Huang W."/>
            <person name="Ivors K.L."/>
            <person name="Jones R.W."/>
            <person name="Kamoun S."/>
            <person name="Krampis K."/>
            <person name="Lamour K.H."/>
            <person name="Lee M.K."/>
            <person name="McDonald W.H."/>
            <person name="Medina M."/>
            <person name="Meijer H.J."/>
            <person name="Nordberg E.K."/>
            <person name="Maclean D.J."/>
            <person name="Ospina-Giraldo M.D."/>
            <person name="Morris P.F."/>
            <person name="Phuntumart V."/>
            <person name="Putnam N.H."/>
            <person name="Rash S."/>
            <person name="Rose J.K."/>
            <person name="Sakihama Y."/>
            <person name="Salamov A.A."/>
            <person name="Savidor A."/>
            <person name="Scheuring C.F."/>
            <person name="Smith B.M."/>
            <person name="Sobral B.W."/>
            <person name="Terry A."/>
            <person name="Torto-Alalibo T.A."/>
            <person name="Win J."/>
            <person name="Xu Z."/>
            <person name="Zhang H."/>
            <person name="Grigoriev I.V."/>
            <person name="Rokhsar D.S."/>
            <person name="Boore J.L."/>
        </authorList>
    </citation>
    <scope>NUCLEOTIDE SEQUENCE [LARGE SCALE GENOMIC DNA]</scope>
    <source>
        <strain evidence="1 2">P6497</strain>
    </source>
</reference>
<evidence type="ECO:0000313" key="1">
    <source>
        <dbReference type="EMBL" id="EGZ28364.1"/>
    </source>
</evidence>
<dbReference type="AlphaFoldDB" id="G4YG21"/>
<dbReference type="Proteomes" id="UP000002640">
    <property type="component" value="Unassembled WGS sequence"/>
</dbReference>
<dbReference type="KEGG" id="psoj:PHYSODRAFT_470430"/>
<protein>
    <submittedName>
        <fullName evidence="1">Uncharacterized protein</fullName>
    </submittedName>
</protein>
<keyword evidence="2" id="KW-1185">Reference proteome</keyword>
<organism evidence="1 2">
    <name type="scientific">Phytophthora sojae (strain P6497)</name>
    <name type="common">Soybean stem and root rot agent</name>
    <name type="synonym">Phytophthora megasperma f. sp. glycines</name>
    <dbReference type="NCBI Taxonomy" id="1094619"/>
    <lineage>
        <taxon>Eukaryota</taxon>
        <taxon>Sar</taxon>
        <taxon>Stramenopiles</taxon>
        <taxon>Oomycota</taxon>
        <taxon>Peronosporomycetes</taxon>
        <taxon>Peronosporales</taxon>
        <taxon>Peronosporaceae</taxon>
        <taxon>Phytophthora</taxon>
    </lineage>
</organism>
<dbReference type="RefSeq" id="XP_009515639.1">
    <property type="nucleotide sequence ID" value="XM_009517344.1"/>
</dbReference>
<name>G4YG21_PHYSP</name>
<proteinExistence type="predicted"/>
<accession>G4YG21</accession>
<sequence>MGKKETQSVAQYLRQIHPVSWPKFGNDKLTPDETSVVRAEWGSVEALGDGCPLFGGRATSAVE</sequence>
<dbReference type="SMR" id="G4YG21"/>